<evidence type="ECO:0000256" key="1">
    <source>
        <dbReference type="ARBA" id="ARBA00004651"/>
    </source>
</evidence>
<keyword evidence="4" id="KW-1003">Cell membrane</keyword>
<dbReference type="Proteomes" id="UP000193409">
    <property type="component" value="Unassembled WGS sequence"/>
</dbReference>
<comment type="subcellular location">
    <subcellularLocation>
        <location evidence="1">Cell membrane</location>
        <topology evidence="1">Multi-pass membrane protein</topology>
    </subcellularLocation>
</comment>
<feature type="domain" description="EamA" evidence="9">
    <location>
        <begin position="6"/>
        <end position="142"/>
    </location>
</feature>
<keyword evidence="3" id="KW-0813">Transport</keyword>
<dbReference type="Pfam" id="PF00892">
    <property type="entry name" value="EamA"/>
    <property type="match status" value="1"/>
</dbReference>
<feature type="transmembrane region" description="Helical" evidence="8">
    <location>
        <begin position="273"/>
        <end position="293"/>
    </location>
</feature>
<feature type="transmembrane region" description="Helical" evidence="8">
    <location>
        <begin position="177"/>
        <end position="199"/>
    </location>
</feature>
<feature type="transmembrane region" description="Helical" evidence="8">
    <location>
        <begin position="126"/>
        <end position="143"/>
    </location>
</feature>
<evidence type="ECO:0000256" key="5">
    <source>
        <dbReference type="ARBA" id="ARBA00022692"/>
    </source>
</evidence>
<protein>
    <submittedName>
        <fullName evidence="10">EamA-like transporter family protein</fullName>
    </submittedName>
</protein>
<reference evidence="10 11" key="1">
    <citation type="submission" date="2017-03" db="EMBL/GenBank/DDBJ databases">
        <authorList>
            <person name="Afonso C.L."/>
            <person name="Miller P.J."/>
            <person name="Scott M.A."/>
            <person name="Spackman E."/>
            <person name="Goraichik I."/>
            <person name="Dimitrov K.M."/>
            <person name="Suarez D.L."/>
            <person name="Swayne D.E."/>
        </authorList>
    </citation>
    <scope>NUCLEOTIDE SEQUENCE [LARGE SCALE GENOMIC DNA]</scope>
    <source>
        <strain evidence="10 11">CECT 7680</strain>
    </source>
</reference>
<evidence type="ECO:0000256" key="2">
    <source>
        <dbReference type="ARBA" id="ARBA00007362"/>
    </source>
</evidence>
<feature type="transmembrane region" description="Helical" evidence="8">
    <location>
        <begin position="70"/>
        <end position="90"/>
    </location>
</feature>
<evidence type="ECO:0000259" key="9">
    <source>
        <dbReference type="Pfam" id="PF00892"/>
    </source>
</evidence>
<dbReference type="PANTHER" id="PTHR22911">
    <property type="entry name" value="ACYL-MALONYL CONDENSING ENZYME-RELATED"/>
    <property type="match status" value="1"/>
</dbReference>
<feature type="transmembrane region" description="Helical" evidence="8">
    <location>
        <begin position="249"/>
        <end position="267"/>
    </location>
</feature>
<gene>
    <name evidence="10" type="ORF">PSA7680_00897</name>
</gene>
<dbReference type="EMBL" id="FWFQ01000004">
    <property type="protein sequence ID" value="SLN22582.1"/>
    <property type="molecule type" value="Genomic_DNA"/>
</dbReference>
<keyword evidence="6 8" id="KW-1133">Transmembrane helix</keyword>
<feature type="transmembrane region" description="Helical" evidence="8">
    <location>
        <begin position="219"/>
        <end position="237"/>
    </location>
</feature>
<evidence type="ECO:0000256" key="4">
    <source>
        <dbReference type="ARBA" id="ARBA00022475"/>
    </source>
</evidence>
<evidence type="ECO:0000256" key="8">
    <source>
        <dbReference type="SAM" id="Phobius"/>
    </source>
</evidence>
<dbReference type="GO" id="GO:0005886">
    <property type="term" value="C:plasma membrane"/>
    <property type="evidence" value="ECO:0007669"/>
    <property type="project" value="UniProtKB-SubCell"/>
</dbReference>
<proteinExistence type="inferred from homology"/>
<dbReference type="NCBIfam" id="TIGR00688">
    <property type="entry name" value="rarD"/>
    <property type="match status" value="1"/>
</dbReference>
<keyword evidence="7 8" id="KW-0472">Membrane</keyword>
<evidence type="ECO:0000256" key="3">
    <source>
        <dbReference type="ARBA" id="ARBA00022448"/>
    </source>
</evidence>
<sequence length="313" mass="33722">MTEARKGVLAMVAACSIWGLSALYYRLLNHVPPLEVLSHRTLWSLVFFGLVLLVQGRLREVGALLGGGRQLAYVALASLMISANWFLFILSIQIGRAVESSLGYYIFPLVAVLMGAGIFGERLSRAQWGAVALAALAVLGLTLGLGVAPWISLALAVTFALYGVIKKSLRAGPVVSVTAEVILLAPLALVWLWGVHVLGWEGLTGRNVAAFGQSWRESLLLACAGPITAGPLILFSYASRRIPLSTLGLVQYLNPTLQFLVAVLVLGEPFTRWHALAFPMIWAALALYSLDALRQDRALRRAETSAGTSSNMR</sequence>
<accession>A0A1Y5RPV4</accession>
<evidence type="ECO:0000256" key="6">
    <source>
        <dbReference type="ARBA" id="ARBA00022989"/>
    </source>
</evidence>
<dbReference type="RefSeq" id="WP_085867453.1">
    <property type="nucleotide sequence ID" value="NZ_FWFQ01000004.1"/>
</dbReference>
<dbReference type="AlphaFoldDB" id="A0A1Y5RPV4"/>
<evidence type="ECO:0000313" key="10">
    <source>
        <dbReference type="EMBL" id="SLN22582.1"/>
    </source>
</evidence>
<feature type="transmembrane region" description="Helical" evidence="8">
    <location>
        <begin position="7"/>
        <end position="28"/>
    </location>
</feature>
<dbReference type="OrthoDB" id="369870at2"/>
<keyword evidence="11" id="KW-1185">Reference proteome</keyword>
<evidence type="ECO:0000313" key="11">
    <source>
        <dbReference type="Proteomes" id="UP000193409"/>
    </source>
</evidence>
<dbReference type="InterPro" id="IPR037185">
    <property type="entry name" value="EmrE-like"/>
</dbReference>
<dbReference type="InterPro" id="IPR000620">
    <property type="entry name" value="EamA_dom"/>
</dbReference>
<organism evidence="10 11">
    <name type="scientific">Pseudoruegeria aquimaris</name>
    <dbReference type="NCBI Taxonomy" id="393663"/>
    <lineage>
        <taxon>Bacteria</taxon>
        <taxon>Pseudomonadati</taxon>
        <taxon>Pseudomonadota</taxon>
        <taxon>Alphaproteobacteria</taxon>
        <taxon>Rhodobacterales</taxon>
        <taxon>Roseobacteraceae</taxon>
        <taxon>Pseudoruegeria</taxon>
    </lineage>
</organism>
<name>A0A1Y5RPV4_9RHOB</name>
<dbReference type="SUPFAM" id="SSF103481">
    <property type="entry name" value="Multidrug resistance efflux transporter EmrE"/>
    <property type="match status" value="2"/>
</dbReference>
<dbReference type="InterPro" id="IPR004626">
    <property type="entry name" value="RarD"/>
</dbReference>
<dbReference type="PANTHER" id="PTHR22911:SF137">
    <property type="entry name" value="SOLUTE CARRIER FAMILY 35 MEMBER G2-RELATED"/>
    <property type="match status" value="1"/>
</dbReference>
<feature type="transmembrane region" description="Helical" evidence="8">
    <location>
        <begin position="102"/>
        <end position="119"/>
    </location>
</feature>
<evidence type="ECO:0000256" key="7">
    <source>
        <dbReference type="ARBA" id="ARBA00023136"/>
    </source>
</evidence>
<comment type="similarity">
    <text evidence="2">Belongs to the EamA transporter family.</text>
</comment>
<keyword evidence="5 8" id="KW-0812">Transmembrane</keyword>